<evidence type="ECO:0000313" key="4">
    <source>
        <dbReference type="EMBL" id="KAK0408800.1"/>
    </source>
</evidence>
<dbReference type="InterPro" id="IPR053322">
    <property type="entry name" value="PLA2-like"/>
</dbReference>
<protein>
    <recommendedName>
        <fullName evidence="6">Phospholipase A2</fullName>
    </recommendedName>
</protein>
<dbReference type="GO" id="GO:0004623">
    <property type="term" value="F:phospholipase A2 activity"/>
    <property type="evidence" value="ECO:0007669"/>
    <property type="project" value="InterPro"/>
</dbReference>
<keyword evidence="3" id="KW-0732">Signal</keyword>
<dbReference type="GO" id="GO:0006644">
    <property type="term" value="P:phospholipid metabolic process"/>
    <property type="evidence" value="ECO:0007669"/>
    <property type="project" value="InterPro"/>
</dbReference>
<sequence>MRLTISITTTEAAQLIMKFLVLAVLASAGLCSAAKDQCGTGGIVTKLVHWVVDTGCYIQKDAINSCCVEHDDCYTKQKGRGACDKRFCGCLENAVTSVASGKDRATCSRTSTVMCEMVELLGSPAYTKAGAEEMLKKAKTWIKEHASASATEIKSKVSDWKKVIG</sequence>
<keyword evidence="2" id="KW-0964">Secreted</keyword>
<dbReference type="Proteomes" id="UP001175271">
    <property type="component" value="Unassembled WGS sequence"/>
</dbReference>
<dbReference type="PANTHER" id="PTHR34228">
    <property type="entry name" value="PROTEIN CBG09474-RELATED"/>
    <property type="match status" value="1"/>
</dbReference>
<keyword evidence="5" id="KW-1185">Reference proteome</keyword>
<dbReference type="SUPFAM" id="SSF48619">
    <property type="entry name" value="Phospholipase A2, PLA2"/>
    <property type="match status" value="1"/>
</dbReference>
<organism evidence="4 5">
    <name type="scientific">Steinernema hermaphroditum</name>
    <dbReference type="NCBI Taxonomy" id="289476"/>
    <lineage>
        <taxon>Eukaryota</taxon>
        <taxon>Metazoa</taxon>
        <taxon>Ecdysozoa</taxon>
        <taxon>Nematoda</taxon>
        <taxon>Chromadorea</taxon>
        <taxon>Rhabditida</taxon>
        <taxon>Tylenchina</taxon>
        <taxon>Panagrolaimomorpha</taxon>
        <taxon>Strongyloidoidea</taxon>
        <taxon>Steinernematidae</taxon>
        <taxon>Steinernema</taxon>
    </lineage>
</organism>
<reference evidence="4" key="1">
    <citation type="submission" date="2023-06" db="EMBL/GenBank/DDBJ databases">
        <title>Genomic analysis of the entomopathogenic nematode Steinernema hermaphroditum.</title>
        <authorList>
            <person name="Schwarz E.M."/>
            <person name="Heppert J.K."/>
            <person name="Baniya A."/>
            <person name="Schwartz H.T."/>
            <person name="Tan C.-H."/>
            <person name="Antoshechkin I."/>
            <person name="Sternberg P.W."/>
            <person name="Goodrich-Blair H."/>
            <person name="Dillman A.R."/>
        </authorList>
    </citation>
    <scope>NUCLEOTIDE SEQUENCE</scope>
    <source>
        <strain evidence="4">PS9179</strain>
        <tissue evidence="4">Whole animal</tissue>
    </source>
</reference>
<evidence type="ECO:0000256" key="3">
    <source>
        <dbReference type="SAM" id="SignalP"/>
    </source>
</evidence>
<feature type="chain" id="PRO_5041243815" description="Phospholipase A2" evidence="3">
    <location>
        <begin position="34"/>
        <end position="165"/>
    </location>
</feature>
<dbReference type="GO" id="GO:0050482">
    <property type="term" value="P:arachidonate secretion"/>
    <property type="evidence" value="ECO:0007669"/>
    <property type="project" value="InterPro"/>
</dbReference>
<proteinExistence type="predicted"/>
<evidence type="ECO:0000256" key="2">
    <source>
        <dbReference type="ARBA" id="ARBA00022525"/>
    </source>
</evidence>
<dbReference type="InterPro" id="IPR033113">
    <property type="entry name" value="PLA2_histidine"/>
</dbReference>
<evidence type="ECO:0000313" key="5">
    <source>
        <dbReference type="Proteomes" id="UP001175271"/>
    </source>
</evidence>
<evidence type="ECO:0008006" key="6">
    <source>
        <dbReference type="Google" id="ProtNLM"/>
    </source>
</evidence>
<dbReference type="Gene3D" id="1.20.90.10">
    <property type="entry name" value="Phospholipase A2 domain"/>
    <property type="match status" value="1"/>
</dbReference>
<comment type="subcellular location">
    <subcellularLocation>
        <location evidence="1">Secreted</location>
    </subcellularLocation>
</comment>
<name>A0AA39LTJ3_9BILA</name>
<accession>A0AA39LTJ3</accession>
<dbReference type="PROSITE" id="PS00118">
    <property type="entry name" value="PA2_HIS"/>
    <property type="match status" value="1"/>
</dbReference>
<comment type="caution">
    <text evidence="4">The sequence shown here is derived from an EMBL/GenBank/DDBJ whole genome shotgun (WGS) entry which is preliminary data.</text>
</comment>
<feature type="signal peptide" evidence="3">
    <location>
        <begin position="1"/>
        <end position="33"/>
    </location>
</feature>
<dbReference type="AlphaFoldDB" id="A0AA39LTJ3"/>
<dbReference type="PANTHER" id="PTHR34228:SF4">
    <property type="entry name" value="VENOM PROTEIN"/>
    <property type="match status" value="1"/>
</dbReference>
<dbReference type="EMBL" id="JAUCMV010000003">
    <property type="protein sequence ID" value="KAK0408800.1"/>
    <property type="molecule type" value="Genomic_DNA"/>
</dbReference>
<dbReference type="GO" id="GO:0005576">
    <property type="term" value="C:extracellular region"/>
    <property type="evidence" value="ECO:0007669"/>
    <property type="project" value="UniProtKB-SubCell"/>
</dbReference>
<dbReference type="InterPro" id="IPR036444">
    <property type="entry name" value="PLipase_A2_dom_sf"/>
</dbReference>
<evidence type="ECO:0000256" key="1">
    <source>
        <dbReference type="ARBA" id="ARBA00004613"/>
    </source>
</evidence>
<gene>
    <name evidence="4" type="ORF">QR680_004165</name>
</gene>